<evidence type="ECO:0000256" key="3">
    <source>
        <dbReference type="ARBA" id="ARBA00022729"/>
    </source>
</evidence>
<name>A0A914BLU4_PATMI</name>
<evidence type="ECO:0000256" key="1">
    <source>
        <dbReference type="ARBA" id="ARBA00004613"/>
    </source>
</evidence>
<proteinExistence type="predicted"/>
<dbReference type="Proteomes" id="UP000887568">
    <property type="component" value="Unplaced"/>
</dbReference>
<evidence type="ECO:0000259" key="5">
    <source>
        <dbReference type="PROSITE" id="PS50871"/>
    </source>
</evidence>
<evidence type="ECO:0000313" key="7">
    <source>
        <dbReference type="Proteomes" id="UP000887568"/>
    </source>
</evidence>
<dbReference type="PANTHER" id="PTHR22923">
    <property type="entry name" value="CEREBELLIN-RELATED"/>
    <property type="match status" value="1"/>
</dbReference>
<dbReference type="SMART" id="SM00110">
    <property type="entry name" value="C1Q"/>
    <property type="match status" value="1"/>
</dbReference>
<keyword evidence="3" id="KW-0732">Signal</keyword>
<dbReference type="InterPro" id="IPR001073">
    <property type="entry name" value="C1q_dom"/>
</dbReference>
<dbReference type="OrthoDB" id="5875591at2759"/>
<dbReference type="GO" id="GO:0005576">
    <property type="term" value="C:extracellular region"/>
    <property type="evidence" value="ECO:0007669"/>
    <property type="project" value="UniProtKB-SubCell"/>
</dbReference>
<dbReference type="GeneID" id="119745108"/>
<dbReference type="SUPFAM" id="SSF49842">
    <property type="entry name" value="TNF-like"/>
    <property type="match status" value="1"/>
</dbReference>
<evidence type="ECO:0000256" key="2">
    <source>
        <dbReference type="ARBA" id="ARBA00022525"/>
    </source>
</evidence>
<feature type="domain" description="C1q" evidence="5">
    <location>
        <begin position="1"/>
        <end position="134"/>
    </location>
</feature>
<reference evidence="6" key="1">
    <citation type="submission" date="2022-11" db="UniProtKB">
        <authorList>
            <consortium name="EnsemblMetazoa"/>
        </authorList>
    </citation>
    <scope>IDENTIFICATION</scope>
</reference>
<dbReference type="InterPro" id="IPR008983">
    <property type="entry name" value="Tumour_necrosis_fac-like_dom"/>
</dbReference>
<keyword evidence="2" id="KW-0964">Secreted</keyword>
<feature type="region of interest" description="Disordered" evidence="4">
    <location>
        <begin position="1"/>
        <end position="23"/>
    </location>
</feature>
<accession>A0A914BLU4</accession>
<dbReference type="RefSeq" id="XP_038077258.1">
    <property type="nucleotide sequence ID" value="XM_038221330.1"/>
</dbReference>
<dbReference type="AlphaFoldDB" id="A0A914BLU4"/>
<dbReference type="PANTHER" id="PTHR22923:SF116">
    <property type="entry name" value="C1Q DOMAIN-CONTAINING PROTEIN"/>
    <property type="match status" value="1"/>
</dbReference>
<sequence length="138" mass="14696">MGERGTPGNPGDDGIGSPGKQTATLLPGTSFDLETGTFTCSVSGTYVFMFSMSKYPSSSSLYVLLRKNDDPVITGLSRASHWQPMSGSAVLVLQQGDTVYLTMSDSIGPSRRSPVPASYSLIPHAVRLARPSELLQPR</sequence>
<dbReference type="EnsemblMetazoa" id="XM_038221330.1">
    <property type="protein sequence ID" value="XP_038077258.1"/>
    <property type="gene ID" value="LOC119745108"/>
</dbReference>
<dbReference type="InterPro" id="IPR050822">
    <property type="entry name" value="Cerebellin_Synaptic_Org"/>
</dbReference>
<comment type="subcellular location">
    <subcellularLocation>
        <location evidence="1">Secreted</location>
    </subcellularLocation>
</comment>
<dbReference type="Gene3D" id="2.60.120.40">
    <property type="match status" value="1"/>
</dbReference>
<dbReference type="PRINTS" id="PR00007">
    <property type="entry name" value="COMPLEMNTC1Q"/>
</dbReference>
<protein>
    <recommendedName>
        <fullName evidence="5">C1q domain-containing protein</fullName>
    </recommendedName>
</protein>
<evidence type="ECO:0000256" key="4">
    <source>
        <dbReference type="SAM" id="MobiDB-lite"/>
    </source>
</evidence>
<evidence type="ECO:0000313" key="6">
    <source>
        <dbReference type="EnsemblMetazoa" id="XP_038077258.1"/>
    </source>
</evidence>
<dbReference type="Pfam" id="PF00386">
    <property type="entry name" value="C1q"/>
    <property type="match status" value="1"/>
</dbReference>
<dbReference type="PROSITE" id="PS50871">
    <property type="entry name" value="C1Q"/>
    <property type="match status" value="1"/>
</dbReference>
<keyword evidence="7" id="KW-1185">Reference proteome</keyword>
<organism evidence="6 7">
    <name type="scientific">Patiria miniata</name>
    <name type="common">Bat star</name>
    <name type="synonym">Asterina miniata</name>
    <dbReference type="NCBI Taxonomy" id="46514"/>
    <lineage>
        <taxon>Eukaryota</taxon>
        <taxon>Metazoa</taxon>
        <taxon>Echinodermata</taxon>
        <taxon>Eleutherozoa</taxon>
        <taxon>Asterozoa</taxon>
        <taxon>Asteroidea</taxon>
        <taxon>Valvatacea</taxon>
        <taxon>Valvatida</taxon>
        <taxon>Asterinidae</taxon>
        <taxon>Patiria</taxon>
    </lineage>
</organism>